<evidence type="ECO:0000256" key="1">
    <source>
        <dbReference type="SAM" id="Phobius"/>
    </source>
</evidence>
<feature type="transmembrane region" description="Helical" evidence="1">
    <location>
        <begin position="49"/>
        <end position="68"/>
    </location>
</feature>
<dbReference type="EMBL" id="PFAA01000032">
    <property type="protein sequence ID" value="PIT96697.1"/>
    <property type="molecule type" value="Genomic_DNA"/>
</dbReference>
<protein>
    <submittedName>
        <fullName evidence="2">Uncharacterized protein</fullName>
    </submittedName>
</protein>
<keyword evidence="1" id="KW-0472">Membrane</keyword>
<accession>A0A2M6WV87</accession>
<organism evidence="2 3">
    <name type="scientific">Candidatus Campbellbacteria bacterium CG10_big_fil_rev_8_21_14_0_10_35_52</name>
    <dbReference type="NCBI Taxonomy" id="1974527"/>
    <lineage>
        <taxon>Bacteria</taxon>
        <taxon>Candidatus Campbelliibacteriota</taxon>
    </lineage>
</organism>
<name>A0A2M6WV87_9BACT</name>
<dbReference type="AlphaFoldDB" id="A0A2M6WV87"/>
<evidence type="ECO:0000313" key="2">
    <source>
        <dbReference type="EMBL" id="PIT96697.1"/>
    </source>
</evidence>
<proteinExistence type="predicted"/>
<evidence type="ECO:0000313" key="3">
    <source>
        <dbReference type="Proteomes" id="UP000230481"/>
    </source>
</evidence>
<keyword evidence="1" id="KW-1133">Transmembrane helix</keyword>
<reference evidence="3" key="1">
    <citation type="submission" date="2017-09" db="EMBL/GenBank/DDBJ databases">
        <title>Depth-based differentiation of microbial function through sediment-hosted aquifers and enrichment of novel symbionts in the deep terrestrial subsurface.</title>
        <authorList>
            <person name="Probst A.J."/>
            <person name="Ladd B."/>
            <person name="Jarett J.K."/>
            <person name="Geller-Mcgrath D.E."/>
            <person name="Sieber C.M.K."/>
            <person name="Emerson J.B."/>
            <person name="Anantharaman K."/>
            <person name="Thomas B.C."/>
            <person name="Malmstrom R."/>
            <person name="Stieglmeier M."/>
            <person name="Klingl A."/>
            <person name="Woyke T."/>
            <person name="Ryan C.M."/>
            <person name="Banfield J.F."/>
        </authorList>
    </citation>
    <scope>NUCLEOTIDE SEQUENCE [LARGE SCALE GENOMIC DNA]</scope>
</reference>
<gene>
    <name evidence="2" type="ORF">COT82_01790</name>
</gene>
<feature type="transmembrane region" description="Helical" evidence="1">
    <location>
        <begin position="80"/>
        <end position="101"/>
    </location>
</feature>
<comment type="caution">
    <text evidence="2">The sequence shown here is derived from an EMBL/GenBank/DDBJ whole genome shotgun (WGS) entry which is preliminary data.</text>
</comment>
<dbReference type="Proteomes" id="UP000230481">
    <property type="component" value="Unassembled WGS sequence"/>
</dbReference>
<sequence length="109" mass="12775">MKNKKNKLINSFAISAILAIVFIVFAVIFGELYKPFKNWLAGAFNHHWIGKSVISIMIFYIFGFLCYFKISDREEILIYMLKIVFWTALAGALLITSFYLYEYFLAIHQ</sequence>
<keyword evidence="1" id="KW-0812">Transmembrane</keyword>
<feature type="transmembrane region" description="Helical" evidence="1">
    <location>
        <begin position="12"/>
        <end position="29"/>
    </location>
</feature>